<evidence type="ECO:0000313" key="16">
    <source>
        <dbReference type="Proteomes" id="UP000515150"/>
    </source>
</evidence>
<dbReference type="InterPro" id="IPR052672">
    <property type="entry name" value="Type1_Cytokine_Rcpt_Type2"/>
</dbReference>
<dbReference type="Pfam" id="PF06328">
    <property type="entry name" value="Lep_receptor_Ig"/>
    <property type="match status" value="1"/>
</dbReference>
<keyword evidence="10" id="KW-0325">Glycoprotein</keyword>
<keyword evidence="16" id="KW-1185">Reference proteome</keyword>
<keyword evidence="4 14" id="KW-0732">Signal</keyword>
<evidence type="ECO:0000256" key="7">
    <source>
        <dbReference type="ARBA" id="ARBA00023136"/>
    </source>
</evidence>
<evidence type="ECO:0000256" key="5">
    <source>
        <dbReference type="ARBA" id="ARBA00022737"/>
    </source>
</evidence>
<keyword evidence="7 13" id="KW-0472">Membrane</keyword>
<sequence>MVRAEMLLLPLLLACLSPALPAHYENHLVTAPQSPVLQIGSTFTATCTIINTAEVTSDDLYWNVSKTIVPKEQYTRINGSALNVTITVKSESAEWLFCLCKKKSPYVTLNKGKFVHGIHLKKGYLPGKPENLSCIAVQDQEYISSTMRCEWKPVGPQTPDVPTTYRVFVLMAGSEFNVSTRENHAEIQLNTFPYLMNLDIWVEAHNELGTVKSDHLQNYAEWYVKTNPPSPVEAIAEKDFPRSLLIRWHSPIHKQHVSLKYQIRFCPGGSHHWTYVPLEDIAHDITSFRLQNLQPDTFNVIQMRCKSSKVHAESQGYWSDWSANTTTRTPEDRPTSKPDVWAVVDQSDSHYRRVWLVSKDPVSANGKIIKYTYNITIHGYPSKNESSESIAVNSSETDGSSNQRKIAARTGVRLGYDQSVRVDVTASNSVGTSPAASLTVPPRGSVRDPVRELIVMPQRNTLWLQWKPPPGEGVSEYVVVWVAGEQMDWQRENRSTTHTLIKGNLEKFVCYNVSVYPIYYRKYSIGKPAMVEAFVEQGAPLEGPAVRLMGKPTPNKVVLEWNQIPLNHRRGFITNYTIFYSSRAETHNITVPADVYSYTLMSLSSNTKYDVWVRASTVQGSTSGTYHSFTTPTFAQGTIELIVVGVSLGFLFVVVMTTLLCVYKKDAIKKNFWPQIPNPGDSTIGNWSPDYPLKAETSKEKCLSGISVLDVDVCDRGSVYEEDKASLALRKDKYLSEEHSSGIGGSSCMSSPRQSVSDNDDSGDMGDTTASTVQYSSVVASGGYKGQTPGSQPQQAVFTRSESTQPLLESEEHPDMFVQEGSRQSARFPRQTCFSPAAANRDGTRAAELEELEALDFCPLEEDAEPTAPPKEQSADWQPPAPSSSYMPQLGGYRPQ</sequence>
<dbReference type="InterPro" id="IPR003529">
    <property type="entry name" value="Hematopoietin_rcpt_Gp130_CS"/>
</dbReference>
<dbReference type="Pfam" id="PF00041">
    <property type="entry name" value="fn3"/>
    <property type="match status" value="2"/>
</dbReference>
<evidence type="ECO:0000313" key="18">
    <source>
        <dbReference type="RefSeq" id="XP_029025637.1"/>
    </source>
</evidence>
<evidence type="ECO:0000256" key="12">
    <source>
        <dbReference type="SAM" id="MobiDB-lite"/>
    </source>
</evidence>
<evidence type="ECO:0000256" key="6">
    <source>
        <dbReference type="ARBA" id="ARBA00022989"/>
    </source>
</evidence>
<proteinExistence type="inferred from homology"/>
<keyword evidence="6 13" id="KW-1133">Transmembrane helix</keyword>
<dbReference type="InterPro" id="IPR036116">
    <property type="entry name" value="FN3_sf"/>
</dbReference>
<keyword evidence="11" id="KW-0393">Immunoglobulin domain</keyword>
<reference evidence="17 18" key="1">
    <citation type="submission" date="2025-04" db="UniProtKB">
        <authorList>
            <consortium name="RefSeq"/>
        </authorList>
    </citation>
    <scope>IDENTIFICATION</scope>
</reference>
<evidence type="ECO:0000256" key="9">
    <source>
        <dbReference type="ARBA" id="ARBA00023170"/>
    </source>
</evidence>
<feature type="domain" description="Fibronectin type-III" evidence="15">
    <location>
        <begin position="540"/>
        <end position="634"/>
    </location>
</feature>
<dbReference type="PROSITE" id="PS50853">
    <property type="entry name" value="FN3"/>
    <property type="match status" value="2"/>
</dbReference>
<protein>
    <submittedName>
        <fullName evidence="17 18">Interleukin-6 receptor subunit beta</fullName>
    </submittedName>
</protein>
<evidence type="ECO:0000256" key="4">
    <source>
        <dbReference type="ARBA" id="ARBA00022729"/>
    </source>
</evidence>
<evidence type="ECO:0000313" key="17">
    <source>
        <dbReference type="RefSeq" id="XP_029025634.1"/>
    </source>
</evidence>
<feature type="compositionally biased region" description="Polar residues" evidence="12">
    <location>
        <begin position="788"/>
        <end position="807"/>
    </location>
</feature>
<feature type="transmembrane region" description="Helical" evidence="13">
    <location>
        <begin position="641"/>
        <end position="663"/>
    </location>
</feature>
<organism evidence="16 17">
    <name type="scientific">Betta splendens</name>
    <name type="common">Siamese fighting fish</name>
    <dbReference type="NCBI Taxonomy" id="158456"/>
    <lineage>
        <taxon>Eukaryota</taxon>
        <taxon>Metazoa</taxon>
        <taxon>Chordata</taxon>
        <taxon>Craniata</taxon>
        <taxon>Vertebrata</taxon>
        <taxon>Euteleostomi</taxon>
        <taxon>Actinopterygii</taxon>
        <taxon>Neopterygii</taxon>
        <taxon>Teleostei</taxon>
        <taxon>Neoteleostei</taxon>
        <taxon>Acanthomorphata</taxon>
        <taxon>Anabantaria</taxon>
        <taxon>Anabantiformes</taxon>
        <taxon>Anabantoidei</taxon>
        <taxon>Osphronemidae</taxon>
        <taxon>Betta</taxon>
    </lineage>
</organism>
<evidence type="ECO:0000256" key="3">
    <source>
        <dbReference type="ARBA" id="ARBA00022692"/>
    </source>
</evidence>
<keyword evidence="9 17" id="KW-0675">Receptor</keyword>
<evidence type="ECO:0000256" key="2">
    <source>
        <dbReference type="ARBA" id="ARBA00008921"/>
    </source>
</evidence>
<feature type="region of interest" description="Disordered" evidence="12">
    <location>
        <begin position="384"/>
        <end position="404"/>
    </location>
</feature>
<dbReference type="PROSITE" id="PS01353">
    <property type="entry name" value="HEMATOPO_REC_L_F2"/>
    <property type="match status" value="1"/>
</dbReference>
<feature type="region of interest" description="Disordered" evidence="12">
    <location>
        <begin position="740"/>
        <end position="769"/>
    </location>
</feature>
<dbReference type="GeneTree" id="ENSGT00940000155603"/>
<dbReference type="OrthoDB" id="9934532at2759"/>
<dbReference type="CTD" id="3572"/>
<evidence type="ECO:0000256" key="10">
    <source>
        <dbReference type="ARBA" id="ARBA00023180"/>
    </source>
</evidence>
<evidence type="ECO:0000313" key="19">
    <source>
        <dbReference type="RefSeq" id="XP_029025638.1"/>
    </source>
</evidence>
<feature type="chain" id="PRO_5044651876" evidence="14">
    <location>
        <begin position="22"/>
        <end position="896"/>
    </location>
</feature>
<dbReference type="InterPro" id="IPR010457">
    <property type="entry name" value="IgC2-like_lig-bd"/>
</dbReference>
<evidence type="ECO:0000259" key="15">
    <source>
        <dbReference type="PROSITE" id="PS50853"/>
    </source>
</evidence>
<dbReference type="InterPro" id="IPR036179">
    <property type="entry name" value="Ig-like_dom_sf"/>
</dbReference>
<feature type="signal peptide" evidence="14">
    <location>
        <begin position="1"/>
        <end position="21"/>
    </location>
</feature>
<keyword evidence="5" id="KW-0677">Repeat</keyword>
<dbReference type="KEGG" id="bspl:114867260"/>
<dbReference type="Gene3D" id="2.60.40.10">
    <property type="entry name" value="Immunoglobulins"/>
    <property type="match status" value="6"/>
</dbReference>
<dbReference type="Proteomes" id="UP000515150">
    <property type="component" value="Chromosome 12"/>
</dbReference>
<dbReference type="RefSeq" id="XP_029025637.1">
    <property type="nucleotide sequence ID" value="XM_029169804.3"/>
</dbReference>
<feature type="domain" description="Fibronectin type-III" evidence="15">
    <location>
        <begin position="228"/>
        <end position="332"/>
    </location>
</feature>
<dbReference type="SUPFAM" id="SSF48726">
    <property type="entry name" value="Immunoglobulin"/>
    <property type="match status" value="1"/>
</dbReference>
<dbReference type="SUPFAM" id="SSF49265">
    <property type="entry name" value="Fibronectin type III"/>
    <property type="match status" value="3"/>
</dbReference>
<dbReference type="GeneID" id="114867260"/>
<dbReference type="PANTHER" id="PTHR48423">
    <property type="entry name" value="INTERLEUKIN-27 RECEPTOR SUBUNIT ALPHA"/>
    <property type="match status" value="1"/>
</dbReference>
<dbReference type="GO" id="GO:0005886">
    <property type="term" value="C:plasma membrane"/>
    <property type="evidence" value="ECO:0007669"/>
    <property type="project" value="UniProtKB-ARBA"/>
</dbReference>
<dbReference type="GO" id="GO:0004896">
    <property type="term" value="F:cytokine receptor activity"/>
    <property type="evidence" value="ECO:0007669"/>
    <property type="project" value="InterPro"/>
</dbReference>
<dbReference type="SMART" id="SM00060">
    <property type="entry name" value="FN3"/>
    <property type="match status" value="3"/>
</dbReference>
<dbReference type="AlphaFoldDB" id="A0A6P7P800"/>
<dbReference type="CDD" id="cd00063">
    <property type="entry name" value="FN3"/>
    <property type="match status" value="3"/>
</dbReference>
<dbReference type="RefSeq" id="XP_029025638.1">
    <property type="nucleotide sequence ID" value="XM_029169805.3"/>
</dbReference>
<dbReference type="InterPro" id="IPR003961">
    <property type="entry name" value="FN3_dom"/>
</dbReference>
<gene>
    <name evidence="17 18 19" type="primary">il6st</name>
</gene>
<accession>A0A6P7P800</accession>
<dbReference type="RefSeq" id="XP_029025634.1">
    <property type="nucleotide sequence ID" value="XM_029169801.3"/>
</dbReference>
<evidence type="ECO:0000256" key="14">
    <source>
        <dbReference type="SAM" id="SignalP"/>
    </source>
</evidence>
<evidence type="ECO:0000256" key="11">
    <source>
        <dbReference type="ARBA" id="ARBA00023319"/>
    </source>
</evidence>
<dbReference type="InterPro" id="IPR013783">
    <property type="entry name" value="Ig-like_fold"/>
</dbReference>
<keyword evidence="3 13" id="KW-0812">Transmembrane</keyword>
<evidence type="ECO:0000256" key="1">
    <source>
        <dbReference type="ARBA" id="ARBA00004479"/>
    </source>
</evidence>
<comment type="similarity">
    <text evidence="2">Belongs to the type I cytokine receptor family. Type 2 subfamily.</text>
</comment>
<feature type="region of interest" description="Disordered" evidence="12">
    <location>
        <begin position="781"/>
        <end position="844"/>
    </location>
</feature>
<keyword evidence="8" id="KW-1015">Disulfide bond</keyword>
<feature type="region of interest" description="Disordered" evidence="12">
    <location>
        <begin position="859"/>
        <end position="896"/>
    </location>
</feature>
<evidence type="ECO:0000256" key="13">
    <source>
        <dbReference type="SAM" id="Phobius"/>
    </source>
</evidence>
<evidence type="ECO:0000256" key="8">
    <source>
        <dbReference type="ARBA" id="ARBA00023157"/>
    </source>
</evidence>
<comment type="subcellular location">
    <subcellularLocation>
        <location evidence="1">Membrane</location>
        <topology evidence="1">Single-pass type I membrane protein</topology>
    </subcellularLocation>
</comment>
<dbReference type="PANTHER" id="PTHR48423:SF1">
    <property type="entry name" value="INTERLEUKIN-27 RECEPTOR SUBUNIT ALPHA"/>
    <property type="match status" value="1"/>
</dbReference>
<name>A0A6P7P800_BETSP</name>